<keyword evidence="2" id="KW-1185">Reference proteome</keyword>
<name>A0ACC0JIH6_CHOFU</name>
<comment type="caution">
    <text evidence="1">The sequence shown here is derived from an EMBL/GenBank/DDBJ whole genome shotgun (WGS) entry which is preliminary data.</text>
</comment>
<dbReference type="Proteomes" id="UP001064048">
    <property type="component" value="Chromosome 4"/>
</dbReference>
<organism evidence="1 2">
    <name type="scientific">Choristoneura fumiferana</name>
    <name type="common">Spruce budworm moth</name>
    <name type="synonym">Archips fumiferana</name>
    <dbReference type="NCBI Taxonomy" id="7141"/>
    <lineage>
        <taxon>Eukaryota</taxon>
        <taxon>Metazoa</taxon>
        <taxon>Ecdysozoa</taxon>
        <taxon>Arthropoda</taxon>
        <taxon>Hexapoda</taxon>
        <taxon>Insecta</taxon>
        <taxon>Pterygota</taxon>
        <taxon>Neoptera</taxon>
        <taxon>Endopterygota</taxon>
        <taxon>Lepidoptera</taxon>
        <taxon>Glossata</taxon>
        <taxon>Ditrysia</taxon>
        <taxon>Tortricoidea</taxon>
        <taxon>Tortricidae</taxon>
        <taxon>Tortricinae</taxon>
        <taxon>Choristoneura</taxon>
    </lineage>
</organism>
<reference evidence="1 2" key="1">
    <citation type="journal article" date="2022" name="Genome Biol. Evol.">
        <title>The Spruce Budworm Genome: Reconstructing the Evolutionary History of Antifreeze Proteins.</title>
        <authorList>
            <person name="Beliveau C."/>
            <person name="Gagne P."/>
            <person name="Picq S."/>
            <person name="Vernygora O."/>
            <person name="Keeling C.I."/>
            <person name="Pinkney K."/>
            <person name="Doucet D."/>
            <person name="Wen F."/>
            <person name="Johnston J.S."/>
            <person name="Maaroufi H."/>
            <person name="Boyle B."/>
            <person name="Laroche J."/>
            <person name="Dewar K."/>
            <person name="Juretic N."/>
            <person name="Blackburn G."/>
            <person name="Nisole A."/>
            <person name="Brunet B."/>
            <person name="Brandao M."/>
            <person name="Lumley L."/>
            <person name="Duan J."/>
            <person name="Quan G."/>
            <person name="Lucarotti C.J."/>
            <person name="Roe A.D."/>
            <person name="Sperling F.A.H."/>
            <person name="Levesque R.C."/>
            <person name="Cusson M."/>
        </authorList>
    </citation>
    <scope>NUCLEOTIDE SEQUENCE [LARGE SCALE GENOMIC DNA]</scope>
    <source>
        <strain evidence="1">Glfc:IPQL:Cfum</strain>
    </source>
</reference>
<protein>
    <submittedName>
        <fullName evidence="1">Uncharacterized protein</fullName>
    </submittedName>
</protein>
<accession>A0ACC0JIH6</accession>
<evidence type="ECO:0000313" key="1">
    <source>
        <dbReference type="EMBL" id="KAI8423966.1"/>
    </source>
</evidence>
<evidence type="ECO:0000313" key="2">
    <source>
        <dbReference type="Proteomes" id="UP001064048"/>
    </source>
</evidence>
<proteinExistence type="predicted"/>
<dbReference type="EMBL" id="CM046104">
    <property type="protein sequence ID" value="KAI8423966.1"/>
    <property type="molecule type" value="Genomic_DNA"/>
</dbReference>
<sequence>MDPHMTALNSLKKKPSRKILSIMDFSYANATMEESAMVTHLKGVGRLFYIMSPQENMFKKKEDVPNFFIQVEFREKYDVTLPSWCNVYLVLHYAVVFYGFFELASKYMGMSPLSVLVSACYIIFSLTVIGMLFDNSSYAPPMECLRCFALAFFISKGLVLNPGLETALLTVYAASAMFWGLYTLRFLEIKKTQKVE</sequence>
<gene>
    <name evidence="1" type="ORF">MSG28_002635</name>
</gene>